<name>A0ABW5TWK8_9RHOB</name>
<dbReference type="InterPro" id="IPR022201">
    <property type="entry name" value="DUF3726"/>
</dbReference>
<organism evidence="1 2">
    <name type="scientific">Sulfitobacter aestuarii</name>
    <dbReference type="NCBI Taxonomy" id="2161676"/>
    <lineage>
        <taxon>Bacteria</taxon>
        <taxon>Pseudomonadati</taxon>
        <taxon>Pseudomonadota</taxon>
        <taxon>Alphaproteobacteria</taxon>
        <taxon>Rhodobacterales</taxon>
        <taxon>Roseobacteraceae</taxon>
        <taxon>Sulfitobacter</taxon>
    </lineage>
</organism>
<dbReference type="EMBL" id="JBHUMP010000001">
    <property type="protein sequence ID" value="MFD2738001.1"/>
    <property type="molecule type" value="Genomic_DNA"/>
</dbReference>
<dbReference type="Pfam" id="PF12525">
    <property type="entry name" value="DUF3726"/>
    <property type="match status" value="1"/>
</dbReference>
<proteinExistence type="predicted"/>
<keyword evidence="2" id="KW-1185">Reference proteome</keyword>
<evidence type="ECO:0000313" key="2">
    <source>
        <dbReference type="Proteomes" id="UP001597474"/>
    </source>
</evidence>
<accession>A0ABW5TWK8</accession>
<reference evidence="2" key="1">
    <citation type="journal article" date="2019" name="Int. J. Syst. Evol. Microbiol.">
        <title>The Global Catalogue of Microorganisms (GCM) 10K type strain sequencing project: providing services to taxonomists for standard genome sequencing and annotation.</title>
        <authorList>
            <consortium name="The Broad Institute Genomics Platform"/>
            <consortium name="The Broad Institute Genome Sequencing Center for Infectious Disease"/>
            <person name="Wu L."/>
            <person name="Ma J."/>
        </authorList>
    </citation>
    <scope>NUCLEOTIDE SEQUENCE [LARGE SCALE GENOMIC DNA]</scope>
    <source>
        <strain evidence="2">TISTR 2562</strain>
    </source>
</reference>
<comment type="caution">
    <text evidence="1">The sequence shown here is derived from an EMBL/GenBank/DDBJ whole genome shotgun (WGS) entry which is preliminary data.</text>
</comment>
<dbReference type="Proteomes" id="UP001597474">
    <property type="component" value="Unassembled WGS sequence"/>
</dbReference>
<evidence type="ECO:0000313" key="1">
    <source>
        <dbReference type="EMBL" id="MFD2738001.1"/>
    </source>
</evidence>
<dbReference type="RefSeq" id="WP_386370231.1">
    <property type="nucleotide sequence ID" value="NZ_JBHUMP010000001.1"/>
</dbReference>
<gene>
    <name evidence="1" type="ORF">ACFSUD_00305</name>
</gene>
<sequence length="214" mass="21973">MICSLNEIEALSRKAARGGGLSWGLAEEAGKAVRWLCDAGFPGARLLVALLQLNDGKEYAELVPQLGDGIWQTRGGRLCPVIAGSLICDRADMLRQGEALLFGDTALPLLLAPFAAEAARLAEVSVVLEWPGARLSLGQGATLAEGDAAALEVACAGPVTLSRGARQGHAPAAGDVGRRLDTVTLGALEAFAQRTYAPATEASRAGAGAGQDND</sequence>
<protein>
    <submittedName>
        <fullName evidence="1">DUF3726 domain-containing protein</fullName>
    </submittedName>
</protein>